<sequence length="463" mass="52774">MATEMNPSIVSFNENNNNNNNNNNNDNNKLKGNQVLIRVYFIDDTHKTISIDPTQTTGDQLWDLVSEKLGINNRDAECFFLWAQNDEIEWLLFNHQNISDVIKNWGILKRRYCEPVSEGTGIISKANKTLSKKTGVLEGKLGFLTIGKKSGSKNQNNAMSKAIANDHANAHLKSSFPTLGEEGHFRLVYRPTSVLPISVEKSITTSESTHLFYIQAVYNIINSNYPCEEDIALKLASIQLQVQVGDQKPEHNEYFKESLSRYIPTHLIQKHKPEEWEALVSPQHILLRGSDSIHLKRAYLETCQRWQYYGCTFFSAKYVPVTTSFFLQEFEGKVSIGINGHGIHIIDPKAMKIVSYHYRDIAAWDSTINSFSVQVAVRNNKQSDQIKIYTFTTLQGELINDLMHDWLNEEWSKEAKNTNQQQFSQSMDKTIPNSNQSIINNSTNSTTMDTSVNLQVSNQPILQ</sequence>
<feature type="compositionally biased region" description="Low complexity" evidence="1">
    <location>
        <begin position="438"/>
        <end position="451"/>
    </location>
</feature>
<dbReference type="InterPro" id="IPR011993">
    <property type="entry name" value="PH-like_dom_sf"/>
</dbReference>
<evidence type="ECO:0000313" key="4">
    <source>
        <dbReference type="Proteomes" id="UP000076078"/>
    </source>
</evidence>
<reference evidence="3 4" key="1">
    <citation type="submission" date="2015-12" db="EMBL/GenBank/DDBJ databases">
        <title>Dictyostelia acquired genes for synthesis and detection of signals that induce cell-type specialization by lateral gene transfer from prokaryotes.</title>
        <authorList>
            <person name="Gloeckner G."/>
            <person name="Schaap P."/>
        </authorList>
    </citation>
    <scope>NUCLEOTIDE SEQUENCE [LARGE SCALE GENOMIC DNA]</scope>
    <source>
        <strain evidence="3 4">TK</strain>
    </source>
</reference>
<dbReference type="InterPro" id="IPR035963">
    <property type="entry name" value="FERM_2"/>
</dbReference>
<dbReference type="InParanoid" id="A0A151ZD36"/>
<dbReference type="Gene3D" id="2.30.29.30">
    <property type="entry name" value="Pleckstrin-homology domain (PH domain)/Phosphotyrosine-binding domain (PTB)"/>
    <property type="match status" value="1"/>
</dbReference>
<dbReference type="OrthoDB" id="2142533at2759"/>
<dbReference type="SUPFAM" id="SSF50729">
    <property type="entry name" value="PH domain-like"/>
    <property type="match status" value="1"/>
</dbReference>
<dbReference type="GO" id="GO:0005886">
    <property type="term" value="C:plasma membrane"/>
    <property type="evidence" value="ECO:0007669"/>
    <property type="project" value="TreeGrafter"/>
</dbReference>
<organism evidence="3 4">
    <name type="scientific">Tieghemostelium lacteum</name>
    <name type="common">Slime mold</name>
    <name type="synonym">Dictyostelium lacteum</name>
    <dbReference type="NCBI Taxonomy" id="361077"/>
    <lineage>
        <taxon>Eukaryota</taxon>
        <taxon>Amoebozoa</taxon>
        <taxon>Evosea</taxon>
        <taxon>Eumycetozoa</taxon>
        <taxon>Dictyostelia</taxon>
        <taxon>Dictyosteliales</taxon>
        <taxon>Raperosteliaceae</taxon>
        <taxon>Tieghemostelium</taxon>
    </lineage>
</organism>
<feature type="compositionally biased region" description="Low complexity" evidence="1">
    <location>
        <begin position="13"/>
        <end position="27"/>
    </location>
</feature>
<feature type="region of interest" description="Disordered" evidence="1">
    <location>
        <begin position="414"/>
        <end position="433"/>
    </location>
</feature>
<keyword evidence="4" id="KW-1185">Reference proteome</keyword>
<feature type="domain" description="FERM" evidence="2">
    <location>
        <begin position="35"/>
        <end position="414"/>
    </location>
</feature>
<dbReference type="PANTHER" id="PTHR13283:SF10">
    <property type="entry name" value="FERM DOMAIN-CONTAINING PROTEIN 8"/>
    <property type="match status" value="1"/>
</dbReference>
<dbReference type="Pfam" id="PF00373">
    <property type="entry name" value="FERM_M"/>
    <property type="match status" value="1"/>
</dbReference>
<dbReference type="OMA" id="EDAMLHY"/>
<name>A0A151ZD36_TIELA</name>
<dbReference type="EMBL" id="LODT01000034">
    <property type="protein sequence ID" value="KYQ91868.1"/>
    <property type="molecule type" value="Genomic_DNA"/>
</dbReference>
<dbReference type="InterPro" id="IPR019748">
    <property type="entry name" value="FERM_central"/>
</dbReference>
<feature type="region of interest" description="Disordered" evidence="1">
    <location>
        <begin position="1"/>
        <end position="30"/>
    </location>
</feature>
<dbReference type="SUPFAM" id="SSF47031">
    <property type="entry name" value="Second domain of FERM"/>
    <property type="match status" value="1"/>
</dbReference>
<feature type="region of interest" description="Disordered" evidence="1">
    <location>
        <begin position="438"/>
        <end position="463"/>
    </location>
</feature>
<dbReference type="STRING" id="361077.A0A151ZD36"/>
<dbReference type="Proteomes" id="UP000076078">
    <property type="component" value="Unassembled WGS sequence"/>
</dbReference>
<dbReference type="InterPro" id="IPR057096">
    <property type="entry name" value="KRIT1_FRMD8_FERM_C"/>
</dbReference>
<dbReference type="InterPro" id="IPR014352">
    <property type="entry name" value="FERM/acyl-CoA-bd_prot_sf"/>
</dbReference>
<dbReference type="InterPro" id="IPR051594">
    <property type="entry name" value="KRIT1/FRMD8"/>
</dbReference>
<dbReference type="Gene3D" id="3.10.20.90">
    <property type="entry name" value="Phosphatidylinositol 3-kinase Catalytic Subunit, Chain A, domain 1"/>
    <property type="match status" value="1"/>
</dbReference>
<evidence type="ECO:0000259" key="2">
    <source>
        <dbReference type="PROSITE" id="PS50057"/>
    </source>
</evidence>
<dbReference type="InterPro" id="IPR000299">
    <property type="entry name" value="FERM_domain"/>
</dbReference>
<dbReference type="InterPro" id="IPR019749">
    <property type="entry name" value="Band_41_domain"/>
</dbReference>
<feature type="compositionally biased region" description="Polar residues" evidence="1">
    <location>
        <begin position="1"/>
        <end position="12"/>
    </location>
</feature>
<dbReference type="InterPro" id="IPR029071">
    <property type="entry name" value="Ubiquitin-like_domsf"/>
</dbReference>
<proteinExistence type="predicted"/>
<dbReference type="FunCoup" id="A0A151ZD36">
    <property type="interactions" value="70"/>
</dbReference>
<dbReference type="SUPFAM" id="SSF54236">
    <property type="entry name" value="Ubiquitin-like"/>
    <property type="match status" value="1"/>
</dbReference>
<dbReference type="SMART" id="SM00295">
    <property type="entry name" value="B41"/>
    <property type="match status" value="1"/>
</dbReference>
<protein>
    <submittedName>
        <fullName evidence="3">Band 4.1 domain-containing protein</fullName>
    </submittedName>
</protein>
<dbReference type="Gene3D" id="1.20.80.10">
    <property type="match status" value="1"/>
</dbReference>
<accession>A0A151ZD36</accession>
<gene>
    <name evidence="3" type="ORF">DLAC_07678</name>
</gene>
<dbReference type="PROSITE" id="PS50057">
    <property type="entry name" value="FERM_3"/>
    <property type="match status" value="1"/>
</dbReference>
<dbReference type="Pfam" id="PF21989">
    <property type="entry name" value="RA_2"/>
    <property type="match status" value="1"/>
</dbReference>
<evidence type="ECO:0000313" key="3">
    <source>
        <dbReference type="EMBL" id="KYQ91868.1"/>
    </source>
</evidence>
<comment type="caution">
    <text evidence="3">The sequence shown here is derived from an EMBL/GenBank/DDBJ whole genome shotgun (WGS) entry which is preliminary data.</text>
</comment>
<dbReference type="CDD" id="cd14473">
    <property type="entry name" value="FERM_B-lobe"/>
    <property type="match status" value="1"/>
</dbReference>
<feature type="compositionally biased region" description="Polar residues" evidence="1">
    <location>
        <begin position="452"/>
        <end position="463"/>
    </location>
</feature>
<dbReference type="PANTHER" id="PTHR13283">
    <property type="entry name" value="KREV INTERACTION TRAPPED 1-RELATED"/>
    <property type="match status" value="1"/>
</dbReference>
<feature type="compositionally biased region" description="Polar residues" evidence="1">
    <location>
        <begin position="417"/>
        <end position="428"/>
    </location>
</feature>
<dbReference type="Pfam" id="PF24522">
    <property type="entry name" value="KRIT1_FRMD8_FERM_C"/>
    <property type="match status" value="1"/>
</dbReference>
<dbReference type="AlphaFoldDB" id="A0A151ZD36"/>
<evidence type="ECO:0000256" key="1">
    <source>
        <dbReference type="SAM" id="MobiDB-lite"/>
    </source>
</evidence>